<feature type="chain" id="PRO_5002079667" evidence="2">
    <location>
        <begin position="27"/>
        <end position="1012"/>
    </location>
</feature>
<dbReference type="Proteomes" id="UP000030816">
    <property type="component" value="Unassembled WGS sequence"/>
</dbReference>
<accession>A0A0B2WWD6</accession>
<name>A0A0B2WWD6_METAS</name>
<evidence type="ECO:0000313" key="4">
    <source>
        <dbReference type="EMBL" id="KHN98363.1"/>
    </source>
</evidence>
<evidence type="ECO:0000259" key="3">
    <source>
        <dbReference type="Pfam" id="PF13229"/>
    </source>
</evidence>
<comment type="caution">
    <text evidence="4">The sequence shown here is derived from an EMBL/GenBank/DDBJ whole genome shotgun (WGS) entry which is preliminary data.</text>
</comment>
<dbReference type="Pfam" id="PF13229">
    <property type="entry name" value="Beta_helix"/>
    <property type="match status" value="1"/>
</dbReference>
<sequence length="1012" mass="107788">MQHMSLKTASAAALLASAALSSGAQATRYYVDCSRSSAGVGSQDRPWNSLGQVNSPTFSAGDVIAFKAGTTCTGTLSPMGVGKADSVISITRYPAGGAADNPVINGKGAAAAVTLTNQDYWRISNLTVTNPASGLAARQGIHVTASDGKTHTGITVDYTTVHHVAGQTDKATRSADFSLSCGILVDTRHTGSRYDKVLVQNNDVSDCGGGGIKVRVGATNNRGREARVTRNKIHACGGDGIIVSFSEAPLIDYNTASDLGTGAYPWTGGTFAGIWVLGDHNPTMSHNVVYGSVMSQFDSEAFDCDWGNTGNCTVEYNYSRDNAGGAFLNCDGCGSSGGADQIVRYNIFENDCRMISDGNKPTLYFYQNVMYCAGKSFDINVPTKAHFTNNIFVGNGKSRLPARSGITWSWNVFDGVERPTANGIQGDAGFLDAGKGGNDLSSVSGYRLKKSSPALNNGAIIPGTRGFDFFGNPVSATRKPNRGAPIRRRDLLFLAGTQQNLLNLRDTVAPTSGIFEAPKTVANDMGPSRSSKPPSRHTRSTNATSVIARTKKSSAYGNQFQQHLTDYNIYRAGHGYQNNAPEPNNLAQMHEELAALAFTTSKTYGLLGFSLCNKKLRGDQSIQATGIPTKHLSVPAAPNFSLVVKGPDGNASVAQRQACYDGAHGARAIHALQDYHKTQPIYDGNAYTYSSTYHAGTSTLQLYAHHVTAPTTAEGRPEYHTTQAGAYALTYSRESVIQGAAAFRNARESAQRHLDSSIQAANAKVARSTASGHEEPEESAACTGWQDADCALQQQISDSSVDVQPDTNAAPQCMYAEEDTPNPCQESAVLALDGPPIGLASSFTTFATNAVQLCKAFEGFRQPILCFQENPAPLMGQKRIGLEERLASKALKGRGGRTVLAAVVGTSDMSLSWSHDDSYMMALTLGRETNRVAGTFRVSSAELAAGRQLERVCALGQNLTPKKSDDGLISLRMASNRRGGMLRGIEAMHWEIGTNKEDNNSRRIPSKQGCRM</sequence>
<keyword evidence="5" id="KW-1185">Reference proteome</keyword>
<gene>
    <name evidence="4" type="ORF">MAM_03487</name>
</gene>
<dbReference type="EMBL" id="AZHE01000007">
    <property type="protein sequence ID" value="KHN98363.1"/>
    <property type="molecule type" value="Genomic_DNA"/>
</dbReference>
<dbReference type="InterPro" id="IPR011050">
    <property type="entry name" value="Pectin_lyase_fold/virulence"/>
</dbReference>
<proteinExistence type="predicted"/>
<dbReference type="OrthoDB" id="3432466at2759"/>
<feature type="region of interest" description="Disordered" evidence="1">
    <location>
        <begin position="518"/>
        <end position="543"/>
    </location>
</feature>
<dbReference type="SMART" id="SM00710">
    <property type="entry name" value="PbH1"/>
    <property type="match status" value="7"/>
</dbReference>
<dbReference type="SUPFAM" id="SSF51126">
    <property type="entry name" value="Pectin lyase-like"/>
    <property type="match status" value="1"/>
</dbReference>
<feature type="signal peptide" evidence="2">
    <location>
        <begin position="1"/>
        <end position="26"/>
    </location>
</feature>
<feature type="domain" description="Right handed beta helix" evidence="3">
    <location>
        <begin position="140"/>
        <end position="329"/>
    </location>
</feature>
<dbReference type="InterPro" id="IPR006626">
    <property type="entry name" value="PbH1"/>
</dbReference>
<organism evidence="4 5">
    <name type="scientific">Metarhizium album (strain ARSEF 1941)</name>
    <dbReference type="NCBI Taxonomy" id="1081103"/>
    <lineage>
        <taxon>Eukaryota</taxon>
        <taxon>Fungi</taxon>
        <taxon>Dikarya</taxon>
        <taxon>Ascomycota</taxon>
        <taxon>Pezizomycotina</taxon>
        <taxon>Sordariomycetes</taxon>
        <taxon>Hypocreomycetidae</taxon>
        <taxon>Hypocreales</taxon>
        <taxon>Clavicipitaceae</taxon>
        <taxon>Metarhizium</taxon>
    </lineage>
</organism>
<dbReference type="AlphaFoldDB" id="A0A0B2WWD6"/>
<dbReference type="HOGENOM" id="CLU_297549_0_0_1"/>
<evidence type="ECO:0000313" key="5">
    <source>
        <dbReference type="Proteomes" id="UP000030816"/>
    </source>
</evidence>
<feature type="region of interest" description="Disordered" evidence="1">
    <location>
        <begin position="753"/>
        <end position="782"/>
    </location>
</feature>
<dbReference type="Gene3D" id="2.160.20.10">
    <property type="entry name" value="Single-stranded right-handed beta-helix, Pectin lyase-like"/>
    <property type="match status" value="1"/>
</dbReference>
<protein>
    <submittedName>
        <fullName evidence="4">Ig domain protein group 2 domain protein</fullName>
    </submittedName>
</protein>
<keyword evidence="2" id="KW-0732">Signal</keyword>
<reference evidence="4 5" key="1">
    <citation type="journal article" date="2014" name="Proc. Natl. Acad. Sci. U.S.A.">
        <title>Trajectory and genomic determinants of fungal-pathogen speciation and host adaptation.</title>
        <authorList>
            <person name="Hu X."/>
            <person name="Xiao G."/>
            <person name="Zheng P."/>
            <person name="Shang Y."/>
            <person name="Su Y."/>
            <person name="Zhang X."/>
            <person name="Liu X."/>
            <person name="Zhan S."/>
            <person name="St Leger R.J."/>
            <person name="Wang C."/>
        </authorList>
    </citation>
    <scope>NUCLEOTIDE SEQUENCE [LARGE SCALE GENOMIC DNA]</scope>
    <source>
        <strain evidence="4 5">ARSEF 1941</strain>
    </source>
</reference>
<evidence type="ECO:0000256" key="2">
    <source>
        <dbReference type="SAM" id="SignalP"/>
    </source>
</evidence>
<dbReference type="InterPro" id="IPR012334">
    <property type="entry name" value="Pectin_lyas_fold"/>
</dbReference>
<evidence type="ECO:0000256" key="1">
    <source>
        <dbReference type="SAM" id="MobiDB-lite"/>
    </source>
</evidence>
<dbReference type="GeneID" id="63737942"/>
<dbReference type="InterPro" id="IPR039448">
    <property type="entry name" value="Beta_helix"/>
</dbReference>
<dbReference type="RefSeq" id="XP_040679429.1">
    <property type="nucleotide sequence ID" value="XM_040822286.1"/>
</dbReference>